<organism evidence="3 4">
    <name type="scientific">Methylobacterium gnaphalii</name>
    <dbReference type="NCBI Taxonomy" id="1010610"/>
    <lineage>
        <taxon>Bacteria</taxon>
        <taxon>Pseudomonadati</taxon>
        <taxon>Pseudomonadota</taxon>
        <taxon>Alphaproteobacteria</taxon>
        <taxon>Hyphomicrobiales</taxon>
        <taxon>Methylobacteriaceae</taxon>
        <taxon>Methylobacterium</taxon>
    </lineage>
</organism>
<feature type="transmembrane region" description="Helical" evidence="2">
    <location>
        <begin position="760"/>
        <end position="781"/>
    </location>
</feature>
<proteinExistence type="predicted"/>
<evidence type="ECO:0000256" key="1">
    <source>
        <dbReference type="SAM" id="MobiDB-lite"/>
    </source>
</evidence>
<feature type="transmembrane region" description="Helical" evidence="2">
    <location>
        <begin position="133"/>
        <end position="153"/>
    </location>
</feature>
<comment type="caution">
    <text evidence="3">The sequence shown here is derived from an EMBL/GenBank/DDBJ whole genome shotgun (WGS) entry which is preliminary data.</text>
</comment>
<dbReference type="OrthoDB" id="5422830at2"/>
<feature type="transmembrane region" description="Helical" evidence="2">
    <location>
        <begin position="825"/>
        <end position="844"/>
    </location>
</feature>
<feature type="transmembrane region" description="Helical" evidence="2">
    <location>
        <begin position="334"/>
        <end position="352"/>
    </location>
</feature>
<dbReference type="AlphaFoldDB" id="A0A512JNJ6"/>
<feature type="transmembrane region" description="Helical" evidence="2">
    <location>
        <begin position="801"/>
        <end position="818"/>
    </location>
</feature>
<feature type="region of interest" description="Disordered" evidence="1">
    <location>
        <begin position="52"/>
        <end position="99"/>
    </location>
</feature>
<feature type="transmembrane region" description="Helical" evidence="2">
    <location>
        <begin position="665"/>
        <end position="685"/>
    </location>
</feature>
<gene>
    <name evidence="3" type="ORF">MGN01_33740</name>
</gene>
<feature type="transmembrane region" description="Helical" evidence="2">
    <location>
        <begin position="358"/>
        <end position="376"/>
    </location>
</feature>
<dbReference type="InterPro" id="IPR019286">
    <property type="entry name" value="DUF2339_TM"/>
</dbReference>
<feature type="transmembrane region" description="Helical" evidence="2">
    <location>
        <begin position="631"/>
        <end position="653"/>
    </location>
</feature>
<evidence type="ECO:0000313" key="3">
    <source>
        <dbReference type="EMBL" id="GEP11529.1"/>
    </source>
</evidence>
<feature type="transmembrane region" description="Helical" evidence="2">
    <location>
        <begin position="485"/>
        <end position="503"/>
    </location>
</feature>
<evidence type="ECO:0008006" key="5">
    <source>
        <dbReference type="Google" id="ProtNLM"/>
    </source>
</evidence>
<feature type="transmembrane region" description="Helical" evidence="2">
    <location>
        <begin position="697"/>
        <end position="717"/>
    </location>
</feature>
<keyword evidence="2" id="KW-0472">Membrane</keyword>
<evidence type="ECO:0000256" key="2">
    <source>
        <dbReference type="SAM" id="Phobius"/>
    </source>
</evidence>
<feature type="transmembrane region" description="Helical" evidence="2">
    <location>
        <begin position="108"/>
        <end position="127"/>
    </location>
</feature>
<feature type="transmembrane region" description="Helical" evidence="2">
    <location>
        <begin position="856"/>
        <end position="873"/>
    </location>
</feature>
<feature type="transmembrane region" description="Helical" evidence="2">
    <location>
        <begin position="422"/>
        <end position="444"/>
    </location>
</feature>
<name>A0A512JNJ6_9HYPH</name>
<feature type="transmembrane region" description="Helical" evidence="2">
    <location>
        <begin position="273"/>
        <end position="292"/>
    </location>
</feature>
<feature type="transmembrane region" description="Helical" evidence="2">
    <location>
        <begin position="383"/>
        <end position="402"/>
    </location>
</feature>
<feature type="transmembrane region" description="Helical" evidence="2">
    <location>
        <begin position="515"/>
        <end position="536"/>
    </location>
</feature>
<feature type="transmembrane region" description="Helical" evidence="2">
    <location>
        <begin position="6"/>
        <end position="29"/>
    </location>
</feature>
<dbReference type="PANTHER" id="PTHR38434:SF1">
    <property type="entry name" value="BLL2549 PROTEIN"/>
    <property type="match status" value="1"/>
</dbReference>
<dbReference type="Pfam" id="PF10101">
    <property type="entry name" value="DUF2339"/>
    <property type="match status" value="1"/>
</dbReference>
<feature type="transmembrane region" description="Helical" evidence="2">
    <location>
        <begin position="565"/>
        <end position="583"/>
    </location>
</feature>
<sequence length="884" mass="90168">MDDSIFVILALVAFGLAISGPVAFALAIAQRGRITALEQRLARFERMPPAAAPANEAVSPVARPEPQPEPVQEVPSPTPRVPPVPAARPAPEPKKPGPSFEERFGTRWTVWVGGIALAFGAALLVRYSVEAGYFGPAMRVVSGLALAVGLLATGEFLRRRLRGSLPVPATWPDIPAMVTAAGTVALFGTIYSAHALYGFIGPEAAFIALGATGLGVMTLALLHGPALAGLGLIAAMGTPLLIGKGGSPWPLTVYLPAVAASAYGFAWFKGWRALAVAAGIGATVWALVLGLASSTATASGAAQLHGVIQAALASLVFALPHRLTSPEHAKPDRFGSAVLLVAMAVLIALIGLTPKAGYGPLWILTAAAAVAIPAVAGFLVAPLAAGLVIAGIALCGVIVLWVPPPSENWVSVLIRLDTTDPGVLIAVAGLSAAGIASAGALRLIGGGRLPLATVLIYAAGAALAPLAALGLTYLRLAQAEVSSSFAVTAGVLALAMTWLAATFRAQREKTPADALTIGLGAFASAAVAALALGLVFAVSGGSLTVAMALAALGTGAIARRLDIPALRWCVAGLGVVVAGRLAWDPMVVGGELGRTPIFNWLLVGYGVPALAFGLASRIIRLPGTRADAPPLIAQALSLLLAAFLVFFEIRHALHGGDIYALDSGLLEHGLLSLSALGFATVLVRLDGVHGSPVIRFASLAFGVIAFVQSLAALGLAVNPYFTDEPVAGGLVFNEIPVAYGLPALVALALARAAQATRPPWYVVGAGGVGVVLCFLAVTLLIRHGFQGAQLGIDRETSQPEWYAYSAGWLAFGLALLAYGLLRQSLAARLASAALVGLSTLKVFLFDLSGLDGPLRALSFLGLGAVLIGIGLVYQRFVFAPARAG</sequence>
<accession>A0A512JNJ6</accession>
<feature type="transmembrane region" description="Helical" evidence="2">
    <location>
        <begin position="451"/>
        <end position="473"/>
    </location>
</feature>
<feature type="transmembrane region" description="Helical" evidence="2">
    <location>
        <begin position="737"/>
        <end position="753"/>
    </location>
</feature>
<feature type="transmembrane region" description="Helical" evidence="2">
    <location>
        <begin position="199"/>
        <end position="219"/>
    </location>
</feature>
<keyword evidence="2" id="KW-0812">Transmembrane</keyword>
<feature type="transmembrane region" description="Helical" evidence="2">
    <location>
        <begin position="174"/>
        <end position="193"/>
    </location>
</feature>
<keyword evidence="2" id="KW-1133">Transmembrane helix</keyword>
<reference evidence="3 4" key="1">
    <citation type="submission" date="2019-07" db="EMBL/GenBank/DDBJ databases">
        <title>Whole genome shotgun sequence of Methylobacterium gnaphalii NBRC 107716.</title>
        <authorList>
            <person name="Hosoyama A."/>
            <person name="Uohara A."/>
            <person name="Ohji S."/>
            <person name="Ichikawa N."/>
        </authorList>
    </citation>
    <scope>NUCLEOTIDE SEQUENCE [LARGE SCALE GENOMIC DNA]</scope>
    <source>
        <strain evidence="3 4">NBRC 107716</strain>
    </source>
</reference>
<dbReference type="EMBL" id="BJZV01000020">
    <property type="protein sequence ID" value="GEP11529.1"/>
    <property type="molecule type" value="Genomic_DNA"/>
</dbReference>
<dbReference type="Proteomes" id="UP000321750">
    <property type="component" value="Unassembled WGS sequence"/>
</dbReference>
<feature type="transmembrane region" description="Helical" evidence="2">
    <location>
        <begin position="542"/>
        <end position="558"/>
    </location>
</feature>
<feature type="transmembrane region" description="Helical" evidence="2">
    <location>
        <begin position="249"/>
        <end position="266"/>
    </location>
</feature>
<feature type="transmembrane region" description="Helical" evidence="2">
    <location>
        <begin position="304"/>
        <end position="322"/>
    </location>
</feature>
<protein>
    <recommendedName>
        <fullName evidence="5">DUF2339 domain-containing protein</fullName>
    </recommendedName>
</protein>
<dbReference type="PANTHER" id="PTHR38434">
    <property type="entry name" value="BLL2549 PROTEIN"/>
    <property type="match status" value="1"/>
</dbReference>
<evidence type="ECO:0000313" key="4">
    <source>
        <dbReference type="Proteomes" id="UP000321750"/>
    </source>
</evidence>
<dbReference type="InterPro" id="IPR014600">
    <property type="entry name" value="UCP035905_mem"/>
</dbReference>
<dbReference type="RefSeq" id="WP_147047956.1">
    <property type="nucleotide sequence ID" value="NZ_BJZV01000020.1"/>
</dbReference>
<feature type="compositionally biased region" description="Pro residues" evidence="1">
    <location>
        <begin position="76"/>
        <end position="90"/>
    </location>
</feature>
<feature type="transmembrane region" description="Helical" evidence="2">
    <location>
        <begin position="598"/>
        <end position="619"/>
    </location>
</feature>
<dbReference type="PIRSF" id="PIRSF035905">
    <property type="entry name" value="UCP035905_mp"/>
    <property type="match status" value="1"/>
</dbReference>
<keyword evidence="4" id="KW-1185">Reference proteome</keyword>